<feature type="region of interest" description="Disordered" evidence="1">
    <location>
        <begin position="83"/>
        <end position="104"/>
    </location>
</feature>
<dbReference type="InterPro" id="IPR010710">
    <property type="entry name" value="DUF1289"/>
</dbReference>
<gene>
    <name evidence="2" type="ORF">E9531_06620</name>
</gene>
<dbReference type="PANTHER" id="PTHR35175:SF2">
    <property type="entry name" value="DUF1289 DOMAIN-CONTAINING PROTEIN"/>
    <property type="match status" value="1"/>
</dbReference>
<name>A0A4S8F633_9BURK</name>
<accession>A0A4S8F633</accession>
<evidence type="ECO:0000313" key="2">
    <source>
        <dbReference type="EMBL" id="THU02888.1"/>
    </source>
</evidence>
<reference evidence="2 3" key="1">
    <citation type="journal article" date="2015" name="Antonie Van Leeuwenhoek">
        <title>Lampropedia puyangensis sp. nov., isolated from symptomatic bark of Populus ? euramericana canker and emended description of Lampropedia hyalina (Ehrenberg 1832) Lee et al. 2004.</title>
        <authorList>
            <person name="Li Y."/>
            <person name="Wang T."/>
            <person name="Piao C.G."/>
            <person name="Wang L.F."/>
            <person name="Tian G.Z."/>
            <person name="Zhu T.H."/>
            <person name="Guo M.W."/>
        </authorList>
    </citation>
    <scope>NUCLEOTIDE SEQUENCE [LARGE SCALE GENOMIC DNA]</scope>
    <source>
        <strain evidence="2 3">2-bin</strain>
    </source>
</reference>
<dbReference type="AlphaFoldDB" id="A0A4S8F633"/>
<protein>
    <submittedName>
        <fullName evidence="2">DUF1289 domain-containing protein</fullName>
    </submittedName>
</protein>
<dbReference type="Proteomes" id="UP000308917">
    <property type="component" value="Unassembled WGS sequence"/>
</dbReference>
<comment type="caution">
    <text evidence="2">The sequence shown here is derived from an EMBL/GenBank/DDBJ whole genome shotgun (WGS) entry which is preliminary data.</text>
</comment>
<evidence type="ECO:0000256" key="1">
    <source>
        <dbReference type="SAM" id="MobiDB-lite"/>
    </source>
</evidence>
<sequence>MLAKPLQANSRSCTEQSSIPSPCINVCTMQQIEAAQQELCLGCLRTLPEIVEWGSASRIRKQAIWSEVLVRITTVQAWSDGAQQPMEGSAMQSAMAKANAKEVK</sequence>
<organism evidence="2 3">
    <name type="scientific">Lampropedia puyangensis</name>
    <dbReference type="NCBI Taxonomy" id="1330072"/>
    <lineage>
        <taxon>Bacteria</taxon>
        <taxon>Pseudomonadati</taxon>
        <taxon>Pseudomonadota</taxon>
        <taxon>Betaproteobacteria</taxon>
        <taxon>Burkholderiales</taxon>
        <taxon>Comamonadaceae</taxon>
        <taxon>Lampropedia</taxon>
    </lineage>
</organism>
<dbReference type="EMBL" id="STFG01000005">
    <property type="protein sequence ID" value="THU02888.1"/>
    <property type="molecule type" value="Genomic_DNA"/>
</dbReference>
<keyword evidence="3" id="KW-1185">Reference proteome</keyword>
<dbReference type="OrthoDB" id="8911262at2"/>
<dbReference type="Pfam" id="PF06945">
    <property type="entry name" value="DUF1289"/>
    <property type="match status" value="1"/>
</dbReference>
<dbReference type="RefSeq" id="WP_136573089.1">
    <property type="nucleotide sequence ID" value="NZ_STFG01000005.1"/>
</dbReference>
<evidence type="ECO:0000313" key="3">
    <source>
        <dbReference type="Proteomes" id="UP000308917"/>
    </source>
</evidence>
<dbReference type="PANTHER" id="PTHR35175">
    <property type="entry name" value="DUF1289 DOMAIN-CONTAINING PROTEIN"/>
    <property type="match status" value="1"/>
</dbReference>
<proteinExistence type="predicted"/>